<keyword evidence="4" id="KW-0081">Bacteriolytic enzyme</keyword>
<sequence>MCTVVWCPGGQTPTARCCFAAGSALRPAVACCHLKVSRYSNNHRYVCSELTAVFLVVLMTSLTVDGKRFSRCELVSKFTQHQIPQSQLRDWLCLSEKESGMNSGKVGGPNKNGSFDYGIFQINGKYWCKKGKKGGDCNINCDDLIDSNIDDDIECAKKIYKRHGFSAWVAWRNKCDGKTLPSATC</sequence>
<proteinExistence type="inferred from homology"/>
<dbReference type="PRINTS" id="PR00135">
    <property type="entry name" value="LYZLACT"/>
</dbReference>
<feature type="domain" description="Glycosyl hydrolases family 22 (GH22)" evidence="8">
    <location>
        <begin position="137"/>
        <end position="155"/>
    </location>
</feature>
<dbReference type="EC" id="3.2.1.17" evidence="3"/>
<dbReference type="InterPro" id="IPR000974">
    <property type="entry name" value="Glyco_hydro_22_lys"/>
</dbReference>
<comment type="similarity">
    <text evidence="2 7">Belongs to the glycosyl hydrolase 22 family.</text>
</comment>
<keyword evidence="4" id="KW-0929">Antimicrobial</keyword>
<keyword evidence="6" id="KW-0378">Hydrolase</keyword>
<organism evidence="9">
    <name type="scientific">Timema californicum</name>
    <name type="common">California timema</name>
    <name type="synonym">Walking stick</name>
    <dbReference type="NCBI Taxonomy" id="61474"/>
    <lineage>
        <taxon>Eukaryota</taxon>
        <taxon>Metazoa</taxon>
        <taxon>Ecdysozoa</taxon>
        <taxon>Arthropoda</taxon>
        <taxon>Hexapoda</taxon>
        <taxon>Insecta</taxon>
        <taxon>Pterygota</taxon>
        <taxon>Neoptera</taxon>
        <taxon>Polyneoptera</taxon>
        <taxon>Phasmatodea</taxon>
        <taxon>Timematodea</taxon>
        <taxon>Timematoidea</taxon>
        <taxon>Timematidae</taxon>
        <taxon>Timema</taxon>
    </lineage>
</organism>
<evidence type="ECO:0000256" key="5">
    <source>
        <dbReference type="ARBA" id="ARBA00023157"/>
    </source>
</evidence>
<dbReference type="PROSITE" id="PS51348">
    <property type="entry name" value="GLYCOSYL_HYDROL_F22_2"/>
    <property type="match status" value="1"/>
</dbReference>
<accession>A0A7R9P437</accession>
<evidence type="ECO:0000256" key="7">
    <source>
        <dbReference type="RuleBase" id="RU004440"/>
    </source>
</evidence>
<evidence type="ECO:0000256" key="4">
    <source>
        <dbReference type="ARBA" id="ARBA00022638"/>
    </source>
</evidence>
<reference evidence="9" key="1">
    <citation type="submission" date="2020-11" db="EMBL/GenBank/DDBJ databases">
        <authorList>
            <person name="Tran Van P."/>
        </authorList>
    </citation>
    <scope>NUCLEOTIDE SEQUENCE</scope>
</reference>
<evidence type="ECO:0000256" key="2">
    <source>
        <dbReference type="ARBA" id="ARBA00010859"/>
    </source>
</evidence>
<dbReference type="GO" id="GO:0031640">
    <property type="term" value="P:killing of cells of another organism"/>
    <property type="evidence" value="ECO:0007669"/>
    <property type="project" value="UniProtKB-KW"/>
</dbReference>
<dbReference type="InterPro" id="IPR019799">
    <property type="entry name" value="Glyco_hydro_22_CS"/>
</dbReference>
<dbReference type="CDD" id="cd16899">
    <property type="entry name" value="LYZ_C_invert"/>
    <property type="match status" value="1"/>
</dbReference>
<dbReference type="SMART" id="SM00263">
    <property type="entry name" value="LYZ1"/>
    <property type="match status" value="1"/>
</dbReference>
<evidence type="ECO:0000259" key="8">
    <source>
        <dbReference type="PROSITE" id="PS00128"/>
    </source>
</evidence>
<dbReference type="Pfam" id="PF00062">
    <property type="entry name" value="Lys"/>
    <property type="match status" value="1"/>
</dbReference>
<name>A0A7R9P437_TIMCA</name>
<protein>
    <recommendedName>
        <fullName evidence="3">lysozyme</fullName>
        <ecNumber evidence="3">3.2.1.17</ecNumber>
    </recommendedName>
</protein>
<dbReference type="EMBL" id="OE179463">
    <property type="protein sequence ID" value="CAD7568883.1"/>
    <property type="molecule type" value="Genomic_DNA"/>
</dbReference>
<evidence type="ECO:0000256" key="6">
    <source>
        <dbReference type="ARBA" id="ARBA00023295"/>
    </source>
</evidence>
<keyword evidence="6" id="KW-0326">Glycosidase</keyword>
<dbReference type="SUPFAM" id="SSF53955">
    <property type="entry name" value="Lysozyme-like"/>
    <property type="match status" value="1"/>
</dbReference>
<dbReference type="PRINTS" id="PR00137">
    <property type="entry name" value="LYSOZYME"/>
</dbReference>
<dbReference type="InterPro" id="IPR001916">
    <property type="entry name" value="Glyco_hydro_22"/>
</dbReference>
<dbReference type="PROSITE" id="PS00128">
    <property type="entry name" value="GLYCOSYL_HYDROL_F22_1"/>
    <property type="match status" value="1"/>
</dbReference>
<dbReference type="FunFam" id="1.10.530.10:FF:000001">
    <property type="entry name" value="Lysozyme C"/>
    <property type="match status" value="1"/>
</dbReference>
<dbReference type="GO" id="GO:0042742">
    <property type="term" value="P:defense response to bacterium"/>
    <property type="evidence" value="ECO:0007669"/>
    <property type="project" value="UniProtKB-KW"/>
</dbReference>
<dbReference type="InterPro" id="IPR023346">
    <property type="entry name" value="Lysozyme-like_dom_sf"/>
</dbReference>
<evidence type="ECO:0000256" key="1">
    <source>
        <dbReference type="ARBA" id="ARBA00000632"/>
    </source>
</evidence>
<comment type="catalytic activity">
    <reaction evidence="1">
        <text>Hydrolysis of (1-&gt;4)-beta-linkages between N-acetylmuramic acid and N-acetyl-D-glucosamine residues in a peptidoglycan and between N-acetyl-D-glucosamine residues in chitodextrins.</text>
        <dbReference type="EC" id="3.2.1.17"/>
    </reaction>
</comment>
<dbReference type="Gene3D" id="1.10.530.10">
    <property type="match status" value="1"/>
</dbReference>
<evidence type="ECO:0000313" key="9">
    <source>
        <dbReference type="EMBL" id="CAD7568883.1"/>
    </source>
</evidence>
<keyword evidence="5" id="KW-1015">Disulfide bond</keyword>
<gene>
    <name evidence="9" type="ORF">TCMB3V08_LOCUS1635</name>
</gene>
<dbReference type="AlphaFoldDB" id="A0A7R9P437"/>
<dbReference type="GO" id="GO:0003796">
    <property type="term" value="F:lysozyme activity"/>
    <property type="evidence" value="ECO:0007669"/>
    <property type="project" value="UniProtKB-EC"/>
</dbReference>
<dbReference type="PANTHER" id="PTHR11407">
    <property type="entry name" value="LYSOZYME C"/>
    <property type="match status" value="1"/>
</dbReference>
<dbReference type="PANTHER" id="PTHR11407:SF63">
    <property type="entry name" value="LYSOZYME C"/>
    <property type="match status" value="1"/>
</dbReference>
<evidence type="ECO:0000256" key="3">
    <source>
        <dbReference type="ARBA" id="ARBA00012732"/>
    </source>
</evidence>